<dbReference type="EMBL" id="JOKJ01000016">
    <property type="protein sequence ID" value="KEQ06416.1"/>
    <property type="molecule type" value="Genomic_DNA"/>
</dbReference>
<comment type="caution">
    <text evidence="1">The sequence shown here is derived from an EMBL/GenBank/DDBJ whole genome shotgun (WGS) entry which is preliminary data.</text>
</comment>
<dbReference type="SUPFAM" id="SSF46785">
    <property type="entry name" value="Winged helix' DNA-binding domain"/>
    <property type="match status" value="1"/>
</dbReference>
<name>A0A922NZG5_9HYPH</name>
<reference evidence="1 2" key="1">
    <citation type="submission" date="2014-06" db="EMBL/GenBank/DDBJ databases">
        <title>Rhizobium pelagicum/R2-400B4.</title>
        <authorList>
            <person name="Kimes N.E."/>
            <person name="Lopez-Perez M."/>
        </authorList>
    </citation>
    <scope>NUCLEOTIDE SEQUENCE [LARGE SCALE GENOMIC DNA]</scope>
    <source>
        <strain evidence="1 2">R2-400B4</strain>
    </source>
</reference>
<keyword evidence="2" id="KW-1185">Reference proteome</keyword>
<evidence type="ECO:0000313" key="1">
    <source>
        <dbReference type="EMBL" id="KEQ06416.1"/>
    </source>
</evidence>
<dbReference type="AlphaFoldDB" id="A0A922NZG5"/>
<gene>
    <name evidence="1" type="ORF">GV68_07045</name>
</gene>
<accession>A0A922NZG5</accession>
<proteinExistence type="predicted"/>
<organism evidence="1 2">
    <name type="scientific">Pseudorhizobium pelagicum</name>
    <dbReference type="NCBI Taxonomy" id="1509405"/>
    <lineage>
        <taxon>Bacteria</taxon>
        <taxon>Pseudomonadati</taxon>
        <taxon>Pseudomonadota</taxon>
        <taxon>Alphaproteobacteria</taxon>
        <taxon>Hyphomicrobiales</taxon>
        <taxon>Rhizobiaceae</taxon>
        <taxon>Rhizobium/Agrobacterium group</taxon>
        <taxon>Pseudorhizobium</taxon>
    </lineage>
</organism>
<dbReference type="Proteomes" id="UP000052167">
    <property type="component" value="Unassembled WGS sequence"/>
</dbReference>
<protein>
    <submittedName>
        <fullName evidence="1">Uncharacterized protein</fullName>
    </submittedName>
</protein>
<dbReference type="InterPro" id="IPR036390">
    <property type="entry name" value="WH_DNA-bd_sf"/>
</dbReference>
<sequence>MDLIMAFNVFGEKFSMTPQRFDALLPHEKSEFARLVQERLDEEGKGRMLGEHIGEHARLSHAYAIPTPDIAPPIVTEGITERLTGEASSHGSYPKLAASIIRAVYETEHGVLEATKDEIAARFKATRTGVERAMNNLIADELIRRVGRAQKWSLTAKARKRLDGIFSAGDAT</sequence>
<evidence type="ECO:0000313" key="2">
    <source>
        <dbReference type="Proteomes" id="UP000052167"/>
    </source>
</evidence>